<dbReference type="Pfam" id="PF12489">
    <property type="entry name" value="ARA70"/>
    <property type="match status" value="2"/>
</dbReference>
<dbReference type="KEGG" id="muo:115470267"/>
<dbReference type="GO" id="GO:0006879">
    <property type="term" value="P:intracellular iron ion homeostasis"/>
    <property type="evidence" value="ECO:0007669"/>
    <property type="project" value="InterPro"/>
</dbReference>
<reference evidence="3 4" key="1">
    <citation type="submission" date="2025-04" db="UniProtKB">
        <authorList>
            <consortium name="RefSeq"/>
        </authorList>
    </citation>
    <scope>IDENTIFICATION</scope>
</reference>
<name>A0A6P7XUL2_9AMPH</name>
<proteinExistence type="predicted"/>
<dbReference type="AlphaFoldDB" id="A0A6P7XUL2"/>
<keyword evidence="2" id="KW-1185">Reference proteome</keyword>
<protein>
    <submittedName>
        <fullName evidence="3 4">Nuclear receptor coactivator 4</fullName>
    </submittedName>
</protein>
<evidence type="ECO:0000313" key="3">
    <source>
        <dbReference type="RefSeq" id="XP_030059151.1"/>
    </source>
</evidence>
<dbReference type="InterPro" id="IPR039947">
    <property type="entry name" value="NCoA-4"/>
</dbReference>
<dbReference type="PANTHER" id="PTHR17085:SF3">
    <property type="entry name" value="NUCLEAR RECEPTOR COACTIVATOR 4"/>
    <property type="match status" value="1"/>
</dbReference>
<dbReference type="GO" id="GO:0009725">
    <property type="term" value="P:response to hormone"/>
    <property type="evidence" value="ECO:0007669"/>
    <property type="project" value="TreeGrafter"/>
</dbReference>
<dbReference type="Proteomes" id="UP000515156">
    <property type="component" value="Chromosome 5"/>
</dbReference>
<feature type="domain" description="Nuclear receptor coactivator 4 N-terminal" evidence="1">
    <location>
        <begin position="16"/>
        <end position="145"/>
    </location>
</feature>
<keyword evidence="3 4" id="KW-0675">Receptor</keyword>
<dbReference type="InterPro" id="IPR022174">
    <property type="entry name" value="NCOA4_N"/>
</dbReference>
<dbReference type="PANTHER" id="PTHR17085">
    <property type="entry name" value="NUCLEAR RECEPTOR COACTIVATOR 4"/>
    <property type="match status" value="1"/>
</dbReference>
<evidence type="ECO:0000259" key="1">
    <source>
        <dbReference type="Pfam" id="PF12489"/>
    </source>
</evidence>
<evidence type="ECO:0000313" key="2">
    <source>
        <dbReference type="Proteomes" id="UP000515156"/>
    </source>
</evidence>
<accession>A0A6P7XUL2</accession>
<dbReference type="GeneID" id="115470267"/>
<evidence type="ECO:0000313" key="4">
    <source>
        <dbReference type="RefSeq" id="XP_030059152.1"/>
    </source>
</evidence>
<dbReference type="GO" id="GO:0003713">
    <property type="term" value="F:transcription coactivator activity"/>
    <property type="evidence" value="ECO:0007669"/>
    <property type="project" value="InterPro"/>
</dbReference>
<feature type="domain" description="Nuclear receptor coactivator 4 N-terminal" evidence="1">
    <location>
        <begin position="205"/>
        <end position="328"/>
    </location>
</feature>
<organism evidence="2 4">
    <name type="scientific">Microcaecilia unicolor</name>
    <dbReference type="NCBI Taxonomy" id="1415580"/>
    <lineage>
        <taxon>Eukaryota</taxon>
        <taxon>Metazoa</taxon>
        <taxon>Chordata</taxon>
        <taxon>Craniata</taxon>
        <taxon>Vertebrata</taxon>
        <taxon>Euteleostomi</taxon>
        <taxon>Amphibia</taxon>
        <taxon>Gymnophiona</taxon>
        <taxon>Siphonopidae</taxon>
        <taxon>Microcaecilia</taxon>
    </lineage>
</organism>
<dbReference type="CTD" id="8031"/>
<sequence length="731" mass="82831">MSSSKDQNGGAVGRSPLMKCLQAKKDLEVAIAGILKAEQQIKDNGREVKAQIHACISRQLECLRSREVWLLGQVELIQQLKEEALQQQAQQLYWLLGQFICLIHQLENPHGNDLANQISACLERLGNLALKPEETSSLSFEAESSALRHAITSFGSVKTTVSEAESSSSCGGSSHCNFVLQNPWLMQNCFMPALEQTQIPGRLETSLSEWLLESKAPSIPPQAFSLPSSNPKDWLVEKHPESSQDLYTSKSCAFNMEQIFGQLKDLEHWVLQTQQNDVPEERPFRNRNCSVASSAFSIEKIDESEFLEQEDMDVSEWLLTPSEAQVESDLTDKWECVLWPFKESYDTNDWLLKAKSCNNCGGQTAAIEIENLGNLKCLNEHLSGKKSLAVPNSDTWLLQHQQSSFKVEDVCKANETCTSFSECICGESCEEEALKKWLLKKEGKDKNGMPLNEVLKTSLEFEKADSALNIWLHPCRRTAEEQKKGQDKNGVPLNQVHKTNLESEREESAQSIWLHPCRTPEMQDKGQDKNGILLNQVLKTSLESEKINSAQSIWLHPCKRTPEEQKKEEQDKNMMTLNQVPKTSVESERQKSAQSIWLHPCRRMSEDETDIAQLENSEASVHLKAWLPKSQSTVVNTEEKASKEMAESSCKSETSDLLAPFHLPLNIDSWVLPSKDADNVEKTQQPPVEDKWLLRKRAHNYYGLSDVCDLFACMKFTVDRDQWLYRTPLQM</sequence>
<dbReference type="OrthoDB" id="6334544at2759"/>
<gene>
    <name evidence="3 4" type="primary">NCOA4</name>
</gene>
<dbReference type="RefSeq" id="XP_030059152.1">
    <property type="nucleotide sequence ID" value="XM_030203292.1"/>
</dbReference>
<dbReference type="RefSeq" id="XP_030059151.1">
    <property type="nucleotide sequence ID" value="XM_030203291.1"/>
</dbReference>